<evidence type="ECO:0000313" key="4">
    <source>
        <dbReference type="Proteomes" id="UP000515838"/>
    </source>
</evidence>
<proteinExistence type="predicted"/>
<dbReference type="EMBL" id="CP060731">
    <property type="protein sequence ID" value="QNN77899.1"/>
    <property type="molecule type" value="Genomic_DNA"/>
</dbReference>
<dbReference type="RefSeq" id="WP_187573393.1">
    <property type="nucleotide sequence ID" value="NZ_CP060731.1"/>
</dbReference>
<reference evidence="3 4" key="1">
    <citation type="submission" date="2020-08" db="EMBL/GenBank/DDBJ databases">
        <title>Streptomycin Non-resistant strain, P. mexicana.</title>
        <authorList>
            <person name="Ganesh-Kumar S."/>
            <person name="Zhe T."/>
            <person name="Yu Z."/>
            <person name="Min Y."/>
        </authorList>
    </citation>
    <scope>NUCLEOTIDE SEQUENCE [LARGE SCALE GENOMIC DNA]</scope>
    <source>
        <strain evidence="3 4">GTZY2</strain>
    </source>
</reference>
<evidence type="ECO:0000256" key="2">
    <source>
        <dbReference type="SAM" id="SignalP"/>
    </source>
</evidence>
<protein>
    <submittedName>
        <fullName evidence="3">DUF3999 family protein</fullName>
    </submittedName>
</protein>
<keyword evidence="2" id="KW-0732">Signal</keyword>
<dbReference type="GeneID" id="81469355"/>
<dbReference type="Proteomes" id="UP000515838">
    <property type="component" value="Chromosome"/>
</dbReference>
<keyword evidence="1" id="KW-1133">Transmembrane helix</keyword>
<evidence type="ECO:0000256" key="1">
    <source>
        <dbReference type="SAM" id="Phobius"/>
    </source>
</evidence>
<dbReference type="AlphaFoldDB" id="A0A7G9TCS4"/>
<sequence length="453" mass="49357">MRTLLLALALLAASSATLAQSPAQAAYAKRWPLALSAERAGAYRVELDRSVYTTTAWADLRDVDVLDANGKPVAAALFGPEQPTALPARRIVVPWFPLPAPAQGAGEPASVSAQFGEHGRIVRIEAGGGMPSEDTGRAFLVDLSGIRDNPEALEITWDPGEPREARFRVEGSHDLQTWDVMQSRVTLMELQRGTQRLLHDEAPIQAGFRYVRFVPLDAAAALPIREIRVRLDAAHLQQTVAWSEMQGQRMREQGVDGFVYHSDGRYPIALANLAMDDFAVGEWTLESRDADDAPWRLRAGPWVAYRVDGERPSASPDQALSSGPVRDRQWRLRSRGALPERAPTLRLGYRPEVMVFLAQGTPPYALVAGSASARRATVPMPALVDALRRDRGAEWQPAPAYLSTAAVLAGDAALVAPPEPRDWKAWLLWGVLLLGAGLVAAFAFSLLRGRPPA</sequence>
<organism evidence="3 4">
    <name type="scientific">Pseudoxanthomonas mexicana</name>
    <dbReference type="NCBI Taxonomy" id="128785"/>
    <lineage>
        <taxon>Bacteria</taxon>
        <taxon>Pseudomonadati</taxon>
        <taxon>Pseudomonadota</taxon>
        <taxon>Gammaproteobacteria</taxon>
        <taxon>Lysobacterales</taxon>
        <taxon>Lysobacteraceae</taxon>
        <taxon>Pseudoxanthomonas</taxon>
    </lineage>
</organism>
<keyword evidence="1" id="KW-0812">Transmembrane</keyword>
<gene>
    <name evidence="3" type="ORF">IAE60_00165</name>
</gene>
<name>A0A7G9TCS4_PSEMX</name>
<evidence type="ECO:0000313" key="3">
    <source>
        <dbReference type="EMBL" id="QNN77899.1"/>
    </source>
</evidence>
<accession>A0A7G9TCS4</accession>
<feature type="transmembrane region" description="Helical" evidence="1">
    <location>
        <begin position="426"/>
        <end position="447"/>
    </location>
</feature>
<dbReference type="InterPro" id="IPR025060">
    <property type="entry name" value="DUF3999"/>
</dbReference>
<keyword evidence="1" id="KW-0472">Membrane</keyword>
<dbReference type="Pfam" id="PF13163">
    <property type="entry name" value="DUF3999"/>
    <property type="match status" value="1"/>
</dbReference>
<feature type="signal peptide" evidence="2">
    <location>
        <begin position="1"/>
        <end position="19"/>
    </location>
</feature>
<feature type="chain" id="PRO_5028879909" evidence="2">
    <location>
        <begin position="20"/>
        <end position="453"/>
    </location>
</feature>